<proteinExistence type="predicted"/>
<gene>
    <name evidence="4" type="ORF">GCM10009021_24610</name>
</gene>
<dbReference type="InterPro" id="IPR021994">
    <property type="entry name" value="DUF3592"/>
</dbReference>
<dbReference type="EMBL" id="BMOQ01000006">
    <property type="protein sequence ID" value="GGN22206.1"/>
    <property type="molecule type" value="Genomic_DNA"/>
</dbReference>
<feature type="transmembrane region" description="Helical" evidence="2">
    <location>
        <begin position="244"/>
        <end position="263"/>
    </location>
</feature>
<name>A0A830GDX7_9EURY</name>
<evidence type="ECO:0000259" key="3">
    <source>
        <dbReference type="Pfam" id="PF12158"/>
    </source>
</evidence>
<keyword evidence="2" id="KW-1133">Transmembrane helix</keyword>
<keyword evidence="2" id="KW-0472">Membrane</keyword>
<feature type="transmembrane region" description="Helical" evidence="2">
    <location>
        <begin position="137"/>
        <end position="157"/>
    </location>
</feature>
<evidence type="ECO:0000256" key="2">
    <source>
        <dbReference type="SAM" id="Phobius"/>
    </source>
</evidence>
<feature type="domain" description="DUF3592" evidence="3">
    <location>
        <begin position="46"/>
        <end position="134"/>
    </location>
</feature>
<dbReference type="Pfam" id="PF12158">
    <property type="entry name" value="DUF3592"/>
    <property type="match status" value="1"/>
</dbReference>
<feature type="region of interest" description="Disordered" evidence="1">
    <location>
        <begin position="179"/>
        <end position="203"/>
    </location>
</feature>
<dbReference type="AlphaFoldDB" id="A0A830GDX7"/>
<dbReference type="Proteomes" id="UP000608850">
    <property type="component" value="Unassembled WGS sequence"/>
</dbReference>
<organism evidence="4 5">
    <name type="scientific">Halarchaeum nitratireducens</name>
    <dbReference type="NCBI Taxonomy" id="489913"/>
    <lineage>
        <taxon>Archaea</taxon>
        <taxon>Methanobacteriati</taxon>
        <taxon>Methanobacteriota</taxon>
        <taxon>Stenosarchaea group</taxon>
        <taxon>Halobacteria</taxon>
        <taxon>Halobacteriales</taxon>
        <taxon>Halobacteriaceae</taxon>
    </lineage>
</organism>
<evidence type="ECO:0000313" key="5">
    <source>
        <dbReference type="Proteomes" id="UP000608850"/>
    </source>
</evidence>
<protein>
    <recommendedName>
        <fullName evidence="3">DUF3592 domain-containing protein</fullName>
    </recommendedName>
</protein>
<evidence type="ECO:0000256" key="1">
    <source>
        <dbReference type="SAM" id="MobiDB-lite"/>
    </source>
</evidence>
<comment type="caution">
    <text evidence="4">The sequence shown here is derived from an EMBL/GenBank/DDBJ whole genome shotgun (WGS) entry which is preliminary data.</text>
</comment>
<keyword evidence="5" id="KW-1185">Reference proteome</keyword>
<feature type="transmembrane region" description="Helical" evidence="2">
    <location>
        <begin position="215"/>
        <end position="232"/>
    </location>
</feature>
<keyword evidence="2" id="KW-0812">Transmembrane</keyword>
<accession>A0A830GDX7</accession>
<sequence>MSEAAEYGTMQFERPLLVAALLLALFVGGAGYVVHQYQYVDATETTQGTVLTAQVDEYTRVGGIHLTGNTAYDANLTYAYTVGGERFVSHAVFAGPYTSLGNGRHTASIVNRYREGGSVTVHYAPNDPSSSFVVARYGFVPGFLAMALALFLAADFLTPGSRWLRATWRFLTDRSGSRRRRRDDEWNDPDGLREPADTTAQSSVDSGYVTGRLEWGVWAGASAGTLALVALYRHLSAPPYSRLAWVVALVALAAPLIRAGLVYRDRS</sequence>
<evidence type="ECO:0000313" key="4">
    <source>
        <dbReference type="EMBL" id="GGN22206.1"/>
    </source>
</evidence>
<reference evidence="4 5" key="1">
    <citation type="journal article" date="2019" name="Int. J. Syst. Evol. Microbiol.">
        <title>The Global Catalogue of Microorganisms (GCM) 10K type strain sequencing project: providing services to taxonomists for standard genome sequencing and annotation.</title>
        <authorList>
            <consortium name="The Broad Institute Genomics Platform"/>
            <consortium name="The Broad Institute Genome Sequencing Center for Infectious Disease"/>
            <person name="Wu L."/>
            <person name="Ma J."/>
        </authorList>
    </citation>
    <scope>NUCLEOTIDE SEQUENCE [LARGE SCALE GENOMIC DNA]</scope>
    <source>
        <strain evidence="4 5">JCM 16331</strain>
    </source>
</reference>